<feature type="region of interest" description="Disordered" evidence="5">
    <location>
        <begin position="245"/>
        <end position="291"/>
    </location>
</feature>
<dbReference type="STRING" id="1192034.CAP_5039"/>
<dbReference type="Proteomes" id="UP000019678">
    <property type="component" value="Unassembled WGS sequence"/>
</dbReference>
<sequence>MIELQKVTKRHGDLLAVDGVSLRVEPGELLVLLGGSGSGKTTTLKMINRLIEPTSGRILLDGRDVAETPPHALRRSIGYVFQQIGLFPHLTIAENIAITPSLLGWAPARIRARVDALLDLVELDPAAIRDRRPDELSGGQAQRVGVARALAAEPKVMLLDEPFGALDPLTRDRLQRSFLRIRRQLGLTAIFVTHDMIEAILLGDRIAVMGRGRLLQVGTARELARAPVDDEVAQLLSTPQRQARRVEALLGGEGGEGGDDGDDGDHSDDGAAGDTDVSPGEAPGETSKETP</sequence>
<evidence type="ECO:0000256" key="1">
    <source>
        <dbReference type="ARBA" id="ARBA00005417"/>
    </source>
</evidence>
<dbReference type="SUPFAM" id="SSF52540">
    <property type="entry name" value="P-loop containing nucleoside triphosphate hydrolases"/>
    <property type="match status" value="1"/>
</dbReference>
<reference evidence="7 8" key="1">
    <citation type="submission" date="2013-05" db="EMBL/GenBank/DDBJ databases">
        <title>Genome assembly of Chondromyces apiculatus DSM 436.</title>
        <authorList>
            <person name="Sharma G."/>
            <person name="Khatri I."/>
            <person name="Kaur C."/>
            <person name="Mayilraj S."/>
            <person name="Subramanian S."/>
        </authorList>
    </citation>
    <scope>NUCLEOTIDE SEQUENCE [LARGE SCALE GENOMIC DNA]</scope>
    <source>
        <strain evidence="7 8">DSM 436</strain>
    </source>
</reference>
<evidence type="ECO:0000259" key="6">
    <source>
        <dbReference type="PROSITE" id="PS50893"/>
    </source>
</evidence>
<dbReference type="RefSeq" id="WP_081865209.1">
    <property type="nucleotide sequence ID" value="NZ_ASRX01000040.1"/>
</dbReference>
<proteinExistence type="inferred from homology"/>
<feature type="domain" description="ABC transporter" evidence="6">
    <location>
        <begin position="2"/>
        <end position="236"/>
    </location>
</feature>
<feature type="compositionally biased region" description="Acidic residues" evidence="5">
    <location>
        <begin position="256"/>
        <end position="266"/>
    </location>
</feature>
<dbReference type="PROSITE" id="PS50893">
    <property type="entry name" value="ABC_TRANSPORTER_2"/>
    <property type="match status" value="1"/>
</dbReference>
<dbReference type="GO" id="GO:0016887">
    <property type="term" value="F:ATP hydrolysis activity"/>
    <property type="evidence" value="ECO:0007669"/>
    <property type="project" value="InterPro"/>
</dbReference>
<dbReference type="AlphaFoldDB" id="A0A017T3W9"/>
<dbReference type="eggNOG" id="COG1125">
    <property type="taxonomic scope" value="Bacteria"/>
</dbReference>
<dbReference type="PROSITE" id="PS00211">
    <property type="entry name" value="ABC_TRANSPORTER_1"/>
    <property type="match status" value="1"/>
</dbReference>
<dbReference type="Gene3D" id="3.40.50.300">
    <property type="entry name" value="P-loop containing nucleotide triphosphate hydrolases"/>
    <property type="match status" value="1"/>
</dbReference>
<dbReference type="EMBL" id="ASRX01000040">
    <property type="protein sequence ID" value="EYF03938.1"/>
    <property type="molecule type" value="Genomic_DNA"/>
</dbReference>
<dbReference type="OrthoDB" id="9809450at2"/>
<comment type="similarity">
    <text evidence="1">Belongs to the ABC transporter superfamily.</text>
</comment>
<keyword evidence="4" id="KW-0067">ATP-binding</keyword>
<dbReference type="Pfam" id="PF00005">
    <property type="entry name" value="ABC_tran"/>
    <property type="match status" value="1"/>
</dbReference>
<name>A0A017T3W9_9BACT</name>
<evidence type="ECO:0000256" key="5">
    <source>
        <dbReference type="SAM" id="MobiDB-lite"/>
    </source>
</evidence>
<protein>
    <submittedName>
        <fullName evidence="7">ABC transporter related protein</fullName>
    </submittedName>
</protein>
<evidence type="ECO:0000313" key="7">
    <source>
        <dbReference type="EMBL" id="EYF03938.1"/>
    </source>
</evidence>
<evidence type="ECO:0000256" key="3">
    <source>
        <dbReference type="ARBA" id="ARBA00022741"/>
    </source>
</evidence>
<evidence type="ECO:0000313" key="8">
    <source>
        <dbReference type="Proteomes" id="UP000019678"/>
    </source>
</evidence>
<evidence type="ECO:0000256" key="4">
    <source>
        <dbReference type="ARBA" id="ARBA00022840"/>
    </source>
</evidence>
<gene>
    <name evidence="7" type="ORF">CAP_5039</name>
</gene>
<organism evidence="7 8">
    <name type="scientific">Chondromyces apiculatus DSM 436</name>
    <dbReference type="NCBI Taxonomy" id="1192034"/>
    <lineage>
        <taxon>Bacteria</taxon>
        <taxon>Pseudomonadati</taxon>
        <taxon>Myxococcota</taxon>
        <taxon>Polyangia</taxon>
        <taxon>Polyangiales</taxon>
        <taxon>Polyangiaceae</taxon>
        <taxon>Chondromyces</taxon>
    </lineage>
</organism>
<dbReference type="InterPro" id="IPR003439">
    <property type="entry name" value="ABC_transporter-like_ATP-bd"/>
</dbReference>
<dbReference type="FunFam" id="3.40.50.300:FF:000425">
    <property type="entry name" value="Probable ABC transporter, ATP-binding subunit"/>
    <property type="match status" value="1"/>
</dbReference>
<dbReference type="GO" id="GO:0015697">
    <property type="term" value="P:quaternary ammonium group transport"/>
    <property type="evidence" value="ECO:0007669"/>
    <property type="project" value="UniProtKB-ARBA"/>
</dbReference>
<accession>A0A017T3W9</accession>
<comment type="caution">
    <text evidence="7">The sequence shown here is derived from an EMBL/GenBank/DDBJ whole genome shotgun (WGS) entry which is preliminary data.</text>
</comment>
<dbReference type="PANTHER" id="PTHR43117:SF4">
    <property type="entry name" value="OSMOPROTECTANT IMPORT ATP-BINDING PROTEIN OSMV"/>
    <property type="match status" value="1"/>
</dbReference>
<keyword evidence="8" id="KW-1185">Reference proteome</keyword>
<keyword evidence="3" id="KW-0547">Nucleotide-binding</keyword>
<keyword evidence="2" id="KW-0813">Transport</keyword>
<dbReference type="GO" id="GO:0005524">
    <property type="term" value="F:ATP binding"/>
    <property type="evidence" value="ECO:0007669"/>
    <property type="project" value="UniProtKB-KW"/>
</dbReference>
<dbReference type="InterPro" id="IPR003593">
    <property type="entry name" value="AAA+_ATPase"/>
</dbReference>
<evidence type="ECO:0000256" key="2">
    <source>
        <dbReference type="ARBA" id="ARBA00022448"/>
    </source>
</evidence>
<dbReference type="InterPro" id="IPR017871">
    <property type="entry name" value="ABC_transporter-like_CS"/>
</dbReference>
<dbReference type="PANTHER" id="PTHR43117">
    <property type="entry name" value="OSMOPROTECTANT IMPORT ATP-BINDING PROTEIN OSMV"/>
    <property type="match status" value="1"/>
</dbReference>
<dbReference type="SMART" id="SM00382">
    <property type="entry name" value="AAA"/>
    <property type="match status" value="1"/>
</dbReference>
<dbReference type="InterPro" id="IPR027417">
    <property type="entry name" value="P-loop_NTPase"/>
</dbReference>